<dbReference type="EMBL" id="KV453868">
    <property type="protein sequence ID" value="ODV83065.1"/>
    <property type="molecule type" value="Genomic_DNA"/>
</dbReference>
<sequence>MILGCLYLYIKATNEEDNEDTISVNGLITTIINIIKQSSFTFTLIYQYIMKYIGQDDSIFNVNLLRERLIRMINE</sequence>
<evidence type="ECO:0000313" key="2">
    <source>
        <dbReference type="Proteomes" id="UP000094801"/>
    </source>
</evidence>
<protein>
    <submittedName>
        <fullName evidence="1">Uncharacterized protein</fullName>
    </submittedName>
</protein>
<evidence type="ECO:0000313" key="1">
    <source>
        <dbReference type="EMBL" id="ODV83065.1"/>
    </source>
</evidence>
<reference evidence="2" key="1">
    <citation type="submission" date="2016-04" db="EMBL/GenBank/DDBJ databases">
        <title>Comparative genomics of biotechnologically important yeasts.</title>
        <authorList>
            <consortium name="DOE Joint Genome Institute"/>
            <person name="Riley R."/>
            <person name="Haridas S."/>
            <person name="Wolfe K.H."/>
            <person name="Lopes M.R."/>
            <person name="Hittinger C.T."/>
            <person name="Goker M."/>
            <person name="Salamov A."/>
            <person name="Wisecaver J."/>
            <person name="Long T.M."/>
            <person name="Aerts A.L."/>
            <person name="Barry K."/>
            <person name="Choi C."/>
            <person name="Clum A."/>
            <person name="Coughlan A.Y."/>
            <person name="Deshpande S."/>
            <person name="Douglass A.P."/>
            <person name="Hanson S.J."/>
            <person name="Klenk H.-P."/>
            <person name="Labutti K."/>
            <person name="Lapidus A."/>
            <person name="Lindquist E."/>
            <person name="Lipzen A."/>
            <person name="Meier-Kolthoff J.P."/>
            <person name="Ohm R.A."/>
            <person name="Otillar R.P."/>
            <person name="Pangilinan J."/>
            <person name="Peng Y."/>
            <person name="Rokas A."/>
            <person name="Rosa C.A."/>
            <person name="Scheuner C."/>
            <person name="Sibirny A.A."/>
            <person name="Slot J.C."/>
            <person name="Stielow J.B."/>
            <person name="Sun H."/>
            <person name="Kurtzman C.P."/>
            <person name="Blackwell M."/>
            <person name="Grigoriev I.V."/>
            <person name="Jeffries T.W."/>
        </authorList>
    </citation>
    <scope>NUCLEOTIDE SEQUENCE [LARGE SCALE GENOMIC DNA]</scope>
    <source>
        <strain evidence="2">NRRL YB-2248</strain>
    </source>
</reference>
<organism evidence="1 2">
    <name type="scientific">[Candida] arabinofermentans NRRL YB-2248</name>
    <dbReference type="NCBI Taxonomy" id="983967"/>
    <lineage>
        <taxon>Eukaryota</taxon>
        <taxon>Fungi</taxon>
        <taxon>Dikarya</taxon>
        <taxon>Ascomycota</taxon>
        <taxon>Saccharomycotina</taxon>
        <taxon>Pichiomycetes</taxon>
        <taxon>Pichiales</taxon>
        <taxon>Pichiaceae</taxon>
        <taxon>Ogataea</taxon>
        <taxon>Ogataea/Candida clade</taxon>
    </lineage>
</organism>
<keyword evidence="2" id="KW-1185">Reference proteome</keyword>
<dbReference type="AlphaFoldDB" id="A0A1E4SU77"/>
<gene>
    <name evidence="1" type="ORF">CANARDRAFT_30291</name>
</gene>
<dbReference type="Proteomes" id="UP000094801">
    <property type="component" value="Unassembled WGS sequence"/>
</dbReference>
<proteinExistence type="predicted"/>
<accession>A0A1E4SU77</accession>
<name>A0A1E4SU77_9ASCO</name>